<organism evidence="4 5">
    <name type="scientific">Pseudomonas fluvialis</name>
    <dbReference type="NCBI Taxonomy" id="1793966"/>
    <lineage>
        <taxon>Bacteria</taxon>
        <taxon>Pseudomonadati</taxon>
        <taxon>Pseudomonadota</taxon>
        <taxon>Gammaproteobacteria</taxon>
        <taxon>Pseudomonadales</taxon>
        <taxon>Pseudomonadaceae</taxon>
        <taxon>Pseudomonas</taxon>
    </lineage>
</organism>
<evidence type="ECO:0000256" key="1">
    <source>
        <dbReference type="SAM" id="Coils"/>
    </source>
</evidence>
<reference evidence="5" key="1">
    <citation type="submission" date="2017-12" db="EMBL/GenBank/DDBJ databases">
        <authorList>
            <person name="Yu X.-Y."/>
        </authorList>
    </citation>
    <scope>NUCLEOTIDE SEQUENCE [LARGE SCALE GENOMIC DNA]</scope>
    <source>
        <strain evidence="5">ZYSR67-Z</strain>
    </source>
</reference>
<evidence type="ECO:0000256" key="2">
    <source>
        <dbReference type="SAM" id="MobiDB-lite"/>
    </source>
</evidence>
<proteinExistence type="predicted"/>
<evidence type="ECO:0000313" key="5">
    <source>
        <dbReference type="Proteomes" id="UP000242861"/>
    </source>
</evidence>
<sequence>MKTLATLSLLALAVSAEAASHRLAYSKAENVEVFVEHADGQAWCSDNLTLRFAFANTPDVAAVERLLPKLGSLFSSQCPSAQQLSWTSQHANGQAHASGKASLASGWAVQVDASPAQAAASTPDSVATENSATVQATTPAATVSDAPAAPASAPVDESTPAEPAPAAAAPATPSSSPLAEADNTPDTTREAAPAVAPVKRDFAVAGWQPPSSSQALAKAEFLVEVQDSQGCRFRLGFQPDEALYNISVQSQQVSCGSDGYASGPGSLLLTRSDGKRLYQFEGSFISGLTVEGNAPALPVVGFDGNKNLLLLLHSEPANQTHYLLRLARNWNGYWSAGNADVIALTEDREQYRTLEAINRNIELATTRLDSLLPRLSNLDYYAMRDLEQGLLKGNRDYWLYQVQVSRHYRSKQWQFNPQYAQNHLFNLEKKEAEQQRQAELQRQREEQLQRELQARQAEQQLALYRQLRRDARKPEALYQRILSDISYNPMGGGDYAALMRGESRAYRQIVEITGEQDGLWQVEYPYPALLDSRDSEQQAGKGWYLVQGQVSLDPERLDEQQLPLTLVNANSLLPCEEKGCSDLRDPLSLVRLEVGDAQWTPERAKELIKQAWPDRAQDAGDDE</sequence>
<evidence type="ECO:0000256" key="3">
    <source>
        <dbReference type="SAM" id="SignalP"/>
    </source>
</evidence>
<keyword evidence="3" id="KW-0732">Signal</keyword>
<gene>
    <name evidence="4" type="ORF">CW360_01800</name>
</gene>
<name>A0A2I0CTA4_9PSED</name>
<evidence type="ECO:0000313" key="4">
    <source>
        <dbReference type="EMBL" id="PKF72476.1"/>
    </source>
</evidence>
<feature type="region of interest" description="Disordered" evidence="2">
    <location>
        <begin position="120"/>
        <end position="193"/>
    </location>
</feature>
<dbReference type="EMBL" id="PIYS01000003">
    <property type="protein sequence ID" value="PKF72476.1"/>
    <property type="molecule type" value="Genomic_DNA"/>
</dbReference>
<dbReference type="AlphaFoldDB" id="A0A2I0CTA4"/>
<feature type="chain" id="PRO_5014193075" description="Chromosome partitioning protein ParA" evidence="3">
    <location>
        <begin position="19"/>
        <end position="623"/>
    </location>
</feature>
<dbReference type="RefSeq" id="WP_101192533.1">
    <property type="nucleotide sequence ID" value="NZ_PIYS01000003.1"/>
</dbReference>
<accession>A0A2I0CTA4</accession>
<comment type="caution">
    <text evidence="4">The sequence shown here is derived from an EMBL/GenBank/DDBJ whole genome shotgun (WGS) entry which is preliminary data.</text>
</comment>
<evidence type="ECO:0008006" key="6">
    <source>
        <dbReference type="Google" id="ProtNLM"/>
    </source>
</evidence>
<dbReference type="Proteomes" id="UP000242861">
    <property type="component" value="Unassembled WGS sequence"/>
</dbReference>
<feature type="coiled-coil region" evidence="1">
    <location>
        <begin position="424"/>
        <end position="460"/>
    </location>
</feature>
<feature type="compositionally biased region" description="Low complexity" evidence="2">
    <location>
        <begin position="132"/>
        <end position="181"/>
    </location>
</feature>
<feature type="signal peptide" evidence="3">
    <location>
        <begin position="1"/>
        <end position="18"/>
    </location>
</feature>
<feature type="compositionally biased region" description="Polar residues" evidence="2">
    <location>
        <begin position="120"/>
        <end position="131"/>
    </location>
</feature>
<protein>
    <recommendedName>
        <fullName evidence="6">Chromosome partitioning protein ParA</fullName>
    </recommendedName>
</protein>
<keyword evidence="1" id="KW-0175">Coiled coil</keyword>